<dbReference type="AlphaFoldDB" id="A0A9P5H3F9"/>
<comment type="pathway">
    <text evidence="1">Purine metabolism; IMP biosynthesis via de novo pathway; 5-amino-1-(5-phospho-D-ribosyl)imidazole-4-carboxamide from 5-amino-1-(5-phospho-D-ribosyl)imidazole-4-carboxylate: step 1/2.</text>
</comment>
<dbReference type="InterPro" id="IPR018236">
    <property type="entry name" value="SAICAR_synthetase_CS"/>
</dbReference>
<evidence type="ECO:0000313" key="12">
    <source>
        <dbReference type="Proteomes" id="UP000722485"/>
    </source>
</evidence>
<reference evidence="11" key="1">
    <citation type="submission" date="2020-03" db="EMBL/GenBank/DDBJ databases">
        <title>Draft Genome Sequence of Cylindrodendrum hubeiense.</title>
        <authorList>
            <person name="Buettner E."/>
            <person name="Kellner H."/>
        </authorList>
    </citation>
    <scope>NUCLEOTIDE SEQUENCE</scope>
    <source>
        <strain evidence="11">IHI 201604</strain>
    </source>
</reference>
<dbReference type="PANTHER" id="PTHR43700">
    <property type="entry name" value="PHOSPHORIBOSYLAMINOIMIDAZOLE-SUCCINOCARBOXAMIDE SYNTHASE"/>
    <property type="match status" value="1"/>
</dbReference>
<evidence type="ECO:0000256" key="6">
    <source>
        <dbReference type="ARBA" id="ARBA00022741"/>
    </source>
</evidence>
<dbReference type="InterPro" id="IPR028923">
    <property type="entry name" value="SAICAR_synt/ADE2_N"/>
</dbReference>
<dbReference type="PROSITE" id="PS01058">
    <property type="entry name" value="SAICAR_SYNTHETASE_2"/>
    <property type="match status" value="1"/>
</dbReference>
<evidence type="ECO:0000256" key="4">
    <source>
        <dbReference type="ARBA" id="ARBA00016460"/>
    </source>
</evidence>
<sequence>MSSTAVTSIELASLPLVAKGKVRELYTISDSTLLMAVTDRISAYDVILSTGIPDKGAILCQISAHWFAVLSAKVPDLKHHVLSLNPPMAPQVVTPSERAALRGRCMQIRSLKVFPVEAIVRGYITGSAWAEYKKSGTVHGMPQPAGLEWSQKFPGGPIYTPSTKAPAGESDENISPEQARHIVGDKYADKIESLALSLYSAAHEYALDKGIVLADTKFEFGLDEETDEVILVDEVLTPDSSRFWPAPVQVGQDQPSFDKQYLRNWLTETGKKGQQGVELPEDIVLKTRQLYGDIFQRLTGKTLEESLAALDN</sequence>
<dbReference type="NCBIfam" id="TIGR00081">
    <property type="entry name" value="purC"/>
    <property type="match status" value="1"/>
</dbReference>
<keyword evidence="7" id="KW-0658">Purine biosynthesis</keyword>
<evidence type="ECO:0000256" key="7">
    <source>
        <dbReference type="ARBA" id="ARBA00022755"/>
    </source>
</evidence>
<dbReference type="Gene3D" id="3.30.470.20">
    <property type="entry name" value="ATP-grasp fold, B domain"/>
    <property type="match status" value="1"/>
</dbReference>
<name>A0A9P5H3F9_9HYPO</name>
<dbReference type="Proteomes" id="UP000722485">
    <property type="component" value="Unassembled WGS sequence"/>
</dbReference>
<comment type="similarity">
    <text evidence="2">Belongs to the SAICAR synthetase family.</text>
</comment>
<dbReference type="Gene3D" id="3.30.200.20">
    <property type="entry name" value="Phosphorylase Kinase, domain 1"/>
    <property type="match status" value="1"/>
</dbReference>
<keyword evidence="12" id="KW-1185">Reference proteome</keyword>
<organism evidence="11 12">
    <name type="scientific">Cylindrodendrum hubeiense</name>
    <dbReference type="NCBI Taxonomy" id="595255"/>
    <lineage>
        <taxon>Eukaryota</taxon>
        <taxon>Fungi</taxon>
        <taxon>Dikarya</taxon>
        <taxon>Ascomycota</taxon>
        <taxon>Pezizomycotina</taxon>
        <taxon>Sordariomycetes</taxon>
        <taxon>Hypocreomycetidae</taxon>
        <taxon>Hypocreales</taxon>
        <taxon>Nectriaceae</taxon>
        <taxon>Cylindrodendrum</taxon>
    </lineage>
</organism>
<evidence type="ECO:0000256" key="9">
    <source>
        <dbReference type="ARBA" id="ARBA00030409"/>
    </source>
</evidence>
<keyword evidence="5" id="KW-0436">Ligase</keyword>
<feature type="domain" description="SAICAR synthetase/ADE2 N-terminal" evidence="10">
    <location>
        <begin position="17"/>
        <end position="277"/>
    </location>
</feature>
<dbReference type="EMBL" id="JAANBB010000288">
    <property type="protein sequence ID" value="KAF7544737.1"/>
    <property type="molecule type" value="Genomic_DNA"/>
</dbReference>
<gene>
    <name evidence="11" type="ORF">G7Z17_g9713</name>
</gene>
<keyword evidence="8" id="KW-0067">ATP-binding</keyword>
<evidence type="ECO:0000256" key="1">
    <source>
        <dbReference type="ARBA" id="ARBA00004672"/>
    </source>
</evidence>
<accession>A0A9P5H3F9</accession>
<dbReference type="CDD" id="cd01414">
    <property type="entry name" value="SAICAR_synt_Sc"/>
    <property type="match status" value="1"/>
</dbReference>
<proteinExistence type="inferred from homology"/>
<dbReference type="EC" id="6.3.2.6" evidence="3"/>
<dbReference type="InterPro" id="IPR001636">
    <property type="entry name" value="SAICAR_synth"/>
</dbReference>
<evidence type="ECO:0000256" key="8">
    <source>
        <dbReference type="ARBA" id="ARBA00022840"/>
    </source>
</evidence>
<dbReference type="OrthoDB" id="9991235at2759"/>
<dbReference type="GO" id="GO:0005737">
    <property type="term" value="C:cytoplasm"/>
    <property type="evidence" value="ECO:0007669"/>
    <property type="project" value="TreeGrafter"/>
</dbReference>
<evidence type="ECO:0000259" key="10">
    <source>
        <dbReference type="Pfam" id="PF01259"/>
    </source>
</evidence>
<evidence type="ECO:0000256" key="5">
    <source>
        <dbReference type="ARBA" id="ARBA00022598"/>
    </source>
</evidence>
<keyword evidence="6" id="KW-0547">Nucleotide-binding</keyword>
<evidence type="ECO:0000313" key="11">
    <source>
        <dbReference type="EMBL" id="KAF7544737.1"/>
    </source>
</evidence>
<evidence type="ECO:0000256" key="2">
    <source>
        <dbReference type="ARBA" id="ARBA00010190"/>
    </source>
</evidence>
<dbReference type="PANTHER" id="PTHR43700:SF1">
    <property type="entry name" value="PHOSPHORIBOSYLAMINOIMIDAZOLE-SUCCINOCARBOXAMIDE SYNTHASE"/>
    <property type="match status" value="1"/>
</dbReference>
<evidence type="ECO:0000256" key="3">
    <source>
        <dbReference type="ARBA" id="ARBA00012217"/>
    </source>
</evidence>
<dbReference type="HAMAP" id="MF_00137">
    <property type="entry name" value="SAICAR_synth"/>
    <property type="match status" value="1"/>
</dbReference>
<protein>
    <recommendedName>
        <fullName evidence="4">Phosphoribosylaminoimidazole-succinocarboxamide synthase</fullName>
        <ecNumber evidence="3">6.3.2.6</ecNumber>
    </recommendedName>
    <alternativeName>
        <fullName evidence="9">SAICAR synthetase</fullName>
    </alternativeName>
</protein>
<dbReference type="GO" id="GO:0005524">
    <property type="term" value="F:ATP binding"/>
    <property type="evidence" value="ECO:0007669"/>
    <property type="project" value="UniProtKB-KW"/>
</dbReference>
<dbReference type="GO" id="GO:0006189">
    <property type="term" value="P:'de novo' IMP biosynthetic process"/>
    <property type="evidence" value="ECO:0007669"/>
    <property type="project" value="TreeGrafter"/>
</dbReference>
<comment type="caution">
    <text evidence="11">The sequence shown here is derived from an EMBL/GenBank/DDBJ whole genome shotgun (WGS) entry which is preliminary data.</text>
</comment>
<dbReference type="SUPFAM" id="SSF56104">
    <property type="entry name" value="SAICAR synthase-like"/>
    <property type="match status" value="1"/>
</dbReference>
<dbReference type="FunFam" id="3.30.470.20:FF:000015">
    <property type="entry name" value="Phosphoribosylaminoimidazole-succinocarboxamide synthase"/>
    <property type="match status" value="1"/>
</dbReference>
<dbReference type="Pfam" id="PF01259">
    <property type="entry name" value="SAICAR_synt"/>
    <property type="match status" value="1"/>
</dbReference>
<dbReference type="NCBIfam" id="NF010568">
    <property type="entry name" value="PRK13961.1"/>
    <property type="match status" value="1"/>
</dbReference>
<dbReference type="PROSITE" id="PS01057">
    <property type="entry name" value="SAICAR_SYNTHETASE_1"/>
    <property type="match status" value="1"/>
</dbReference>
<dbReference type="GO" id="GO:0004639">
    <property type="term" value="F:phosphoribosylaminoimidazolesuccinocarboxamide synthase activity"/>
    <property type="evidence" value="ECO:0007669"/>
    <property type="project" value="UniProtKB-EC"/>
</dbReference>